<dbReference type="GO" id="GO:0046872">
    <property type="term" value="F:metal ion binding"/>
    <property type="evidence" value="ECO:0007669"/>
    <property type="project" value="UniProtKB-UniRule"/>
</dbReference>
<evidence type="ECO:0000256" key="9">
    <source>
        <dbReference type="RuleBase" id="RU365098"/>
    </source>
</evidence>
<evidence type="ECO:0000256" key="1">
    <source>
        <dbReference type="ARBA" id="ARBA00001966"/>
    </source>
</evidence>
<feature type="domain" description="4Fe-4S ferredoxin-type" evidence="10">
    <location>
        <begin position="28"/>
        <end position="56"/>
    </location>
</feature>
<organism evidence="11 12">
    <name type="scientific">Anaerosphaera aminiphila DSM 21120</name>
    <dbReference type="NCBI Taxonomy" id="1120995"/>
    <lineage>
        <taxon>Bacteria</taxon>
        <taxon>Bacillati</taxon>
        <taxon>Bacillota</taxon>
        <taxon>Tissierellia</taxon>
        <taxon>Tissierellales</taxon>
        <taxon>Peptoniphilaceae</taxon>
        <taxon>Anaerosphaera</taxon>
    </lineage>
</organism>
<keyword evidence="4 9" id="KW-0004">4Fe-4S</keyword>
<dbReference type="InterPro" id="IPR000813">
    <property type="entry name" value="7Fe_ferredoxin"/>
</dbReference>
<name>A0A1M5RYP7_9FIRM</name>
<dbReference type="SUPFAM" id="SSF54862">
    <property type="entry name" value="4Fe-4S ferredoxins"/>
    <property type="match status" value="1"/>
</dbReference>
<dbReference type="PANTHER" id="PTHR24960:SF79">
    <property type="entry name" value="PHOTOSYSTEM I IRON-SULFUR CENTER"/>
    <property type="match status" value="1"/>
</dbReference>
<dbReference type="RefSeq" id="WP_073184429.1">
    <property type="nucleotide sequence ID" value="NZ_FQXI01000006.1"/>
</dbReference>
<evidence type="ECO:0000256" key="7">
    <source>
        <dbReference type="ARBA" id="ARBA00023004"/>
    </source>
</evidence>
<keyword evidence="5 9" id="KW-0479">Metal-binding</keyword>
<comment type="function">
    <text evidence="2 9">Ferredoxins are iron-sulfur proteins that transfer electrons in a wide variety of metabolic reactions.</text>
</comment>
<proteinExistence type="predicted"/>
<keyword evidence="6 9" id="KW-0249">Electron transport</keyword>
<dbReference type="GO" id="GO:0051539">
    <property type="term" value="F:4 iron, 4 sulfur cluster binding"/>
    <property type="evidence" value="ECO:0007669"/>
    <property type="project" value="UniProtKB-UniRule"/>
</dbReference>
<gene>
    <name evidence="11" type="ORF">SAMN02745245_01049</name>
</gene>
<keyword evidence="7 9" id="KW-0408">Iron</keyword>
<dbReference type="InterPro" id="IPR017900">
    <property type="entry name" value="4Fe4S_Fe_S_CS"/>
</dbReference>
<feature type="domain" description="4Fe-4S ferredoxin-type" evidence="10">
    <location>
        <begin position="1"/>
        <end position="25"/>
    </location>
</feature>
<evidence type="ECO:0000313" key="11">
    <source>
        <dbReference type="EMBL" id="SHH31330.1"/>
    </source>
</evidence>
<dbReference type="OrthoDB" id="9803397at2"/>
<dbReference type="EMBL" id="FQXI01000006">
    <property type="protein sequence ID" value="SHH31330.1"/>
    <property type="molecule type" value="Genomic_DNA"/>
</dbReference>
<evidence type="ECO:0000256" key="2">
    <source>
        <dbReference type="ARBA" id="ARBA00003532"/>
    </source>
</evidence>
<evidence type="ECO:0000256" key="8">
    <source>
        <dbReference type="ARBA" id="ARBA00023014"/>
    </source>
</evidence>
<dbReference type="Gene3D" id="3.30.70.20">
    <property type="match status" value="1"/>
</dbReference>
<sequence length="56" mass="5648">MAYVINDSCIACGSCLPECPVDCISEGGIYVIDGDQCIDCGSCAAVCPTGAISPED</sequence>
<dbReference type="GO" id="GO:0009055">
    <property type="term" value="F:electron transfer activity"/>
    <property type="evidence" value="ECO:0007669"/>
    <property type="project" value="UniProtKB-UniRule"/>
</dbReference>
<keyword evidence="3 9" id="KW-0813">Transport</keyword>
<comment type="cofactor">
    <cofactor evidence="1 9">
        <name>[4Fe-4S] cluster</name>
        <dbReference type="ChEBI" id="CHEBI:49883"/>
    </cofactor>
</comment>
<dbReference type="STRING" id="1120995.SAMN02745245_01049"/>
<dbReference type="Proteomes" id="UP000184032">
    <property type="component" value="Unassembled WGS sequence"/>
</dbReference>
<evidence type="ECO:0000259" key="10">
    <source>
        <dbReference type="PROSITE" id="PS51379"/>
    </source>
</evidence>
<reference evidence="11 12" key="1">
    <citation type="submission" date="2016-11" db="EMBL/GenBank/DDBJ databases">
        <authorList>
            <person name="Jaros S."/>
            <person name="Januszkiewicz K."/>
            <person name="Wedrychowicz H."/>
        </authorList>
    </citation>
    <scope>NUCLEOTIDE SEQUENCE [LARGE SCALE GENOMIC DNA]</scope>
    <source>
        <strain evidence="11 12">DSM 21120</strain>
    </source>
</reference>
<dbReference type="InterPro" id="IPR050157">
    <property type="entry name" value="PSI_iron-sulfur_center"/>
</dbReference>
<protein>
    <recommendedName>
        <fullName evidence="9">Ferredoxin</fullName>
    </recommendedName>
</protein>
<dbReference type="PROSITE" id="PS00198">
    <property type="entry name" value="4FE4S_FER_1"/>
    <property type="match status" value="1"/>
</dbReference>
<dbReference type="PROSITE" id="PS51379">
    <property type="entry name" value="4FE4S_FER_2"/>
    <property type="match status" value="2"/>
</dbReference>
<dbReference type="InterPro" id="IPR017896">
    <property type="entry name" value="4Fe4S_Fe-S-bd"/>
</dbReference>
<dbReference type="PRINTS" id="PR00354">
    <property type="entry name" value="7FE8SFRDOXIN"/>
</dbReference>
<keyword evidence="12" id="KW-1185">Reference proteome</keyword>
<evidence type="ECO:0000256" key="4">
    <source>
        <dbReference type="ARBA" id="ARBA00022485"/>
    </source>
</evidence>
<dbReference type="Pfam" id="PF00037">
    <property type="entry name" value="Fer4"/>
    <property type="match status" value="2"/>
</dbReference>
<evidence type="ECO:0000256" key="5">
    <source>
        <dbReference type="ARBA" id="ARBA00022723"/>
    </source>
</evidence>
<dbReference type="PANTHER" id="PTHR24960">
    <property type="entry name" value="PHOTOSYSTEM I IRON-SULFUR CENTER-RELATED"/>
    <property type="match status" value="1"/>
</dbReference>
<accession>A0A1M5RYP7</accession>
<evidence type="ECO:0000313" key="12">
    <source>
        <dbReference type="Proteomes" id="UP000184032"/>
    </source>
</evidence>
<evidence type="ECO:0000256" key="6">
    <source>
        <dbReference type="ARBA" id="ARBA00022982"/>
    </source>
</evidence>
<dbReference type="AlphaFoldDB" id="A0A1M5RYP7"/>
<evidence type="ECO:0000256" key="3">
    <source>
        <dbReference type="ARBA" id="ARBA00022448"/>
    </source>
</evidence>
<keyword evidence="8 9" id="KW-0411">Iron-sulfur</keyword>